<dbReference type="SUPFAM" id="SSF54236">
    <property type="entry name" value="Ubiquitin-like"/>
    <property type="match status" value="1"/>
</dbReference>
<dbReference type="PANTHER" id="PTHR23322">
    <property type="entry name" value="FAS-ASSOCIATED PROTEIN"/>
    <property type="match status" value="1"/>
</dbReference>
<dbReference type="PROSITE" id="PS50033">
    <property type="entry name" value="UBX"/>
    <property type="match status" value="1"/>
</dbReference>
<feature type="compositionally biased region" description="Basic residues" evidence="1">
    <location>
        <begin position="118"/>
        <end position="132"/>
    </location>
</feature>
<feature type="region of interest" description="Disordered" evidence="1">
    <location>
        <begin position="330"/>
        <end position="416"/>
    </location>
</feature>
<dbReference type="GO" id="GO:0043130">
    <property type="term" value="F:ubiquitin binding"/>
    <property type="evidence" value="ECO:0007669"/>
    <property type="project" value="TreeGrafter"/>
</dbReference>
<gene>
    <name evidence="3" type="primary">ga31472</name>
    <name evidence="3" type="ORF">PR202_ga31472</name>
</gene>
<feature type="compositionally biased region" description="Low complexity" evidence="1">
    <location>
        <begin position="103"/>
        <end position="117"/>
    </location>
</feature>
<keyword evidence="4" id="KW-1185">Reference proteome</keyword>
<dbReference type="Pfam" id="PF14555">
    <property type="entry name" value="UBA_4"/>
    <property type="match status" value="1"/>
</dbReference>
<sequence>MDDFLIGSFMEFTGCAAPEDAAHHLASCGWKLDEAVNLFFSVGAGTSGSGSSSSRSPLRSPVADAEDGVRAPIPALSDTLYGRADDEDAARRPTASSGGGPSRAGSRWDSQTRVSNNNRRRNRNNRQRRRNRLREDDDGDDRRQRRRVDDGDTGMEVDADHTSPLRLYDRFLNNSGNNNSNNDKKKEKEKEDDLQEMFRPPDELTFKGGFHDAKSYAARGSRWLLVNVQDTGEFAFASFAQNRDVWKSELVAQHVRDHFVLWRVDAAEGLEAEEARKVCCYYKLPLDKMPAVVVVDPVTGQAMATLQGASTDPNDFLVAMRPYVTSKPVVPAARATKKPASSSSSSVANEPVKQGPVKMTSTPTSSQRTERRQEQLVAPIEKQAKPVASAVPTTVQPAPIPTPAPPAPKPAFAPPAPTPAPLVGKVCKLRVRLPGGRVVTKEFGSGSAISALFAYCCTELVQGEAGNKNKPFRLMRLVGSTREEIADPTVFFEDSGLHLSTVPVLLG</sequence>
<name>A0AAV5DT89_ELECO</name>
<evidence type="ECO:0000259" key="2">
    <source>
        <dbReference type="PROSITE" id="PS50033"/>
    </source>
</evidence>
<dbReference type="CDD" id="cd14273">
    <property type="entry name" value="UBA_TAP-C_like"/>
    <property type="match status" value="1"/>
</dbReference>
<dbReference type="InterPro" id="IPR050730">
    <property type="entry name" value="UBX_domain-protein"/>
</dbReference>
<feature type="compositionally biased region" description="Basic and acidic residues" evidence="1">
    <location>
        <begin position="182"/>
        <end position="191"/>
    </location>
</feature>
<dbReference type="GO" id="GO:0043161">
    <property type="term" value="P:proteasome-mediated ubiquitin-dependent protein catabolic process"/>
    <property type="evidence" value="ECO:0007669"/>
    <property type="project" value="TreeGrafter"/>
</dbReference>
<feature type="region of interest" description="Disordered" evidence="1">
    <location>
        <begin position="45"/>
        <end position="194"/>
    </location>
</feature>
<reference evidence="3" key="1">
    <citation type="journal article" date="2018" name="DNA Res.">
        <title>Multiple hybrid de novo genome assembly of finger millet, an orphan allotetraploid crop.</title>
        <authorList>
            <person name="Hatakeyama M."/>
            <person name="Aluri S."/>
            <person name="Balachadran M.T."/>
            <person name="Sivarajan S.R."/>
            <person name="Patrignani A."/>
            <person name="Gruter S."/>
            <person name="Poveda L."/>
            <person name="Shimizu-Inatsugi R."/>
            <person name="Baeten J."/>
            <person name="Francoijs K.J."/>
            <person name="Nataraja K.N."/>
            <person name="Reddy Y.A.N."/>
            <person name="Phadnis S."/>
            <person name="Ravikumar R.L."/>
            <person name="Schlapbach R."/>
            <person name="Sreeman S.M."/>
            <person name="Shimizu K.K."/>
        </authorList>
    </citation>
    <scope>NUCLEOTIDE SEQUENCE</scope>
</reference>
<comment type="caution">
    <text evidence="3">The sequence shown here is derived from an EMBL/GenBank/DDBJ whole genome shotgun (WGS) entry which is preliminary data.</text>
</comment>
<dbReference type="SMART" id="SM00594">
    <property type="entry name" value="UAS"/>
    <property type="match status" value="1"/>
</dbReference>
<feature type="domain" description="UBX" evidence="2">
    <location>
        <begin position="422"/>
        <end position="505"/>
    </location>
</feature>
<reference evidence="3" key="2">
    <citation type="submission" date="2021-12" db="EMBL/GenBank/DDBJ databases">
        <title>Resequencing data analysis of finger millet.</title>
        <authorList>
            <person name="Hatakeyama M."/>
            <person name="Aluri S."/>
            <person name="Balachadran M.T."/>
            <person name="Sivarajan S.R."/>
            <person name="Poveda L."/>
            <person name="Shimizu-Inatsugi R."/>
            <person name="Schlapbach R."/>
            <person name="Sreeman S.M."/>
            <person name="Shimizu K.K."/>
        </authorList>
    </citation>
    <scope>NUCLEOTIDE SEQUENCE</scope>
</reference>
<evidence type="ECO:0000256" key="1">
    <source>
        <dbReference type="SAM" id="MobiDB-lite"/>
    </source>
</evidence>
<proteinExistence type="predicted"/>
<dbReference type="InterPro" id="IPR006577">
    <property type="entry name" value="UAS"/>
</dbReference>
<dbReference type="EMBL" id="BQKI01000034">
    <property type="protein sequence ID" value="GJN13135.1"/>
    <property type="molecule type" value="Genomic_DNA"/>
</dbReference>
<organism evidence="3 4">
    <name type="scientific">Eleusine coracana subsp. coracana</name>
    <dbReference type="NCBI Taxonomy" id="191504"/>
    <lineage>
        <taxon>Eukaryota</taxon>
        <taxon>Viridiplantae</taxon>
        <taxon>Streptophyta</taxon>
        <taxon>Embryophyta</taxon>
        <taxon>Tracheophyta</taxon>
        <taxon>Spermatophyta</taxon>
        <taxon>Magnoliopsida</taxon>
        <taxon>Liliopsida</taxon>
        <taxon>Poales</taxon>
        <taxon>Poaceae</taxon>
        <taxon>PACMAD clade</taxon>
        <taxon>Chloridoideae</taxon>
        <taxon>Cynodonteae</taxon>
        <taxon>Eleusininae</taxon>
        <taxon>Eleusine</taxon>
    </lineage>
</organism>
<dbReference type="PANTHER" id="PTHR23322:SF70">
    <property type="entry name" value="UBX DOMAIN-CONTAINING PROTEIN"/>
    <property type="match status" value="1"/>
</dbReference>
<feature type="compositionally biased region" description="Low complexity" evidence="1">
    <location>
        <begin position="45"/>
        <end position="63"/>
    </location>
</feature>
<dbReference type="InterPro" id="IPR029071">
    <property type="entry name" value="Ubiquitin-like_domsf"/>
</dbReference>
<feature type="compositionally biased region" description="Basic and acidic residues" evidence="1">
    <location>
        <begin position="140"/>
        <end position="150"/>
    </location>
</feature>
<protein>
    <recommendedName>
        <fullName evidence="2">UBX domain-containing protein</fullName>
    </recommendedName>
</protein>
<dbReference type="SUPFAM" id="SSF52833">
    <property type="entry name" value="Thioredoxin-like"/>
    <property type="match status" value="1"/>
</dbReference>
<dbReference type="Gene3D" id="3.40.30.10">
    <property type="entry name" value="Glutaredoxin"/>
    <property type="match status" value="1"/>
</dbReference>
<feature type="compositionally biased region" description="Pro residues" evidence="1">
    <location>
        <begin position="398"/>
        <end position="416"/>
    </location>
</feature>
<dbReference type="GO" id="GO:0005634">
    <property type="term" value="C:nucleus"/>
    <property type="evidence" value="ECO:0007669"/>
    <property type="project" value="TreeGrafter"/>
</dbReference>
<dbReference type="Pfam" id="PF13899">
    <property type="entry name" value="Thioredoxin_7"/>
    <property type="match status" value="1"/>
</dbReference>
<dbReference type="Proteomes" id="UP001054889">
    <property type="component" value="Unassembled WGS sequence"/>
</dbReference>
<dbReference type="InterPro" id="IPR001012">
    <property type="entry name" value="UBX_dom"/>
</dbReference>
<dbReference type="AlphaFoldDB" id="A0AAV5DT89"/>
<accession>A0AAV5DT89</accession>
<dbReference type="CDD" id="cd02958">
    <property type="entry name" value="UAS"/>
    <property type="match status" value="1"/>
</dbReference>
<dbReference type="InterPro" id="IPR036249">
    <property type="entry name" value="Thioredoxin-like_sf"/>
</dbReference>
<dbReference type="Gene3D" id="1.10.8.10">
    <property type="entry name" value="DNA helicase RuvA subunit, C-terminal domain"/>
    <property type="match status" value="1"/>
</dbReference>
<evidence type="ECO:0000313" key="4">
    <source>
        <dbReference type="Proteomes" id="UP001054889"/>
    </source>
</evidence>
<evidence type="ECO:0000313" key="3">
    <source>
        <dbReference type="EMBL" id="GJN13135.1"/>
    </source>
</evidence>
<feature type="compositionally biased region" description="Basic and acidic residues" evidence="1">
    <location>
        <begin position="158"/>
        <end position="169"/>
    </location>
</feature>